<feature type="compositionally biased region" description="Low complexity" evidence="1">
    <location>
        <begin position="272"/>
        <end position="282"/>
    </location>
</feature>
<dbReference type="Proteomes" id="UP001434883">
    <property type="component" value="Unassembled WGS sequence"/>
</dbReference>
<gene>
    <name evidence="2" type="ORF">XENOCAPTIV_018976</name>
</gene>
<feature type="region of interest" description="Disordered" evidence="1">
    <location>
        <begin position="474"/>
        <end position="506"/>
    </location>
</feature>
<feature type="compositionally biased region" description="Basic and acidic residues" evidence="1">
    <location>
        <begin position="491"/>
        <end position="506"/>
    </location>
</feature>
<evidence type="ECO:0000313" key="3">
    <source>
        <dbReference type="Proteomes" id="UP001434883"/>
    </source>
</evidence>
<comment type="caution">
    <text evidence="2">The sequence shown here is derived from an EMBL/GenBank/DDBJ whole genome shotgun (WGS) entry which is preliminary data.</text>
</comment>
<evidence type="ECO:0000256" key="1">
    <source>
        <dbReference type="SAM" id="MobiDB-lite"/>
    </source>
</evidence>
<feature type="compositionally biased region" description="Basic and acidic residues" evidence="1">
    <location>
        <begin position="70"/>
        <end position="90"/>
    </location>
</feature>
<feature type="region of interest" description="Disordered" evidence="1">
    <location>
        <begin position="405"/>
        <end position="462"/>
    </location>
</feature>
<feature type="region of interest" description="Disordered" evidence="1">
    <location>
        <begin position="1"/>
        <end position="121"/>
    </location>
</feature>
<feature type="compositionally biased region" description="Polar residues" evidence="1">
    <location>
        <begin position="49"/>
        <end position="67"/>
    </location>
</feature>
<proteinExistence type="predicted"/>
<feature type="region of interest" description="Disordered" evidence="1">
    <location>
        <begin position="214"/>
        <end position="303"/>
    </location>
</feature>
<sequence>DNGPYTESPQDALTTGLEDIGQDIVFQTTQEDATLSEATPEGRGEIQHAQATNPVKQVPETSPQTLTPLPDHDETFSTRESWELIKKESYSDSYQPAPKGTPNKDHEESHLFPTSSQFDAHENLTTPIISITSSGSFVPKEGQTSETVSLDWLAVNVTSEGDLEKIHHEESDLPVSEEDYSTDVLSKHVFVTEPAVSVIPEEDARTVVQIPAVTTSSHTEEDNVSSTSQFTSLAYSTSESPAEEVSGEGTSDALDEDTQGSVTPSWMGMGAVSTSVVVPTSDSGEDEDINCNSNTTEPDDYTEQSGHIHPAVFQNVEVPLVSDKTYSSVDSMVLQNNPLTLLTSVSVTQLPLSVKVEISSSEIVIFHPDVPTLSEVEPVEEIQDKIDQDTLEENPEVFLNTVPNITEYNPDETGGDRREGADESSEETPHINPDLTVTRPTLSADHSADGNVAEGGSEAPPLSEIKITLIPHLSLTPRWEPEPSTPTAQESRSDREHSAEPLVNEKSEIFKEQEFTRTQSRTHGKFLCVKQLALDNAALIL</sequence>
<accession>A0ABV0QVV8</accession>
<protein>
    <submittedName>
        <fullName evidence="2">Uncharacterized protein</fullName>
    </submittedName>
</protein>
<feature type="compositionally biased region" description="Polar residues" evidence="1">
    <location>
        <begin position="25"/>
        <end position="37"/>
    </location>
</feature>
<feature type="compositionally biased region" description="Polar residues" evidence="1">
    <location>
        <begin position="224"/>
        <end position="240"/>
    </location>
</feature>
<keyword evidence="3" id="KW-1185">Reference proteome</keyword>
<reference evidence="2 3" key="1">
    <citation type="submission" date="2021-06" db="EMBL/GenBank/DDBJ databases">
        <authorList>
            <person name="Palmer J.M."/>
        </authorList>
    </citation>
    <scope>NUCLEOTIDE SEQUENCE [LARGE SCALE GENOMIC DNA]</scope>
    <source>
        <strain evidence="2 3">XC_2019</strain>
        <tissue evidence="2">Muscle</tissue>
    </source>
</reference>
<name>A0ABV0QVV8_9TELE</name>
<feature type="compositionally biased region" description="Polar residues" evidence="1">
    <location>
        <begin position="1"/>
        <end position="13"/>
    </location>
</feature>
<feature type="non-terminal residue" evidence="2">
    <location>
        <position position="1"/>
    </location>
</feature>
<dbReference type="EMBL" id="JAHRIN010025607">
    <property type="protein sequence ID" value="MEQ2199984.1"/>
    <property type="molecule type" value="Genomic_DNA"/>
</dbReference>
<evidence type="ECO:0000313" key="2">
    <source>
        <dbReference type="EMBL" id="MEQ2199984.1"/>
    </source>
</evidence>
<organism evidence="2 3">
    <name type="scientific">Xenoophorus captivus</name>
    <dbReference type="NCBI Taxonomy" id="1517983"/>
    <lineage>
        <taxon>Eukaryota</taxon>
        <taxon>Metazoa</taxon>
        <taxon>Chordata</taxon>
        <taxon>Craniata</taxon>
        <taxon>Vertebrata</taxon>
        <taxon>Euteleostomi</taxon>
        <taxon>Actinopterygii</taxon>
        <taxon>Neopterygii</taxon>
        <taxon>Teleostei</taxon>
        <taxon>Neoteleostei</taxon>
        <taxon>Acanthomorphata</taxon>
        <taxon>Ovalentaria</taxon>
        <taxon>Atherinomorphae</taxon>
        <taxon>Cyprinodontiformes</taxon>
        <taxon>Goodeidae</taxon>
        <taxon>Xenoophorus</taxon>
    </lineage>
</organism>